<gene>
    <name evidence="4" type="ORF">S01H4_53783</name>
</gene>
<reference evidence="4" key="1">
    <citation type="journal article" date="2014" name="Front. Microbiol.">
        <title>High frequency of phylogenetically diverse reductive dehalogenase-homologous genes in deep subseafloor sedimentary metagenomes.</title>
        <authorList>
            <person name="Kawai M."/>
            <person name="Futagami T."/>
            <person name="Toyoda A."/>
            <person name="Takaki Y."/>
            <person name="Nishi S."/>
            <person name="Hori S."/>
            <person name="Arai W."/>
            <person name="Tsubouchi T."/>
            <person name="Morono Y."/>
            <person name="Uchiyama I."/>
            <person name="Ito T."/>
            <person name="Fujiyama A."/>
            <person name="Inagaki F."/>
            <person name="Takami H."/>
        </authorList>
    </citation>
    <scope>NUCLEOTIDE SEQUENCE</scope>
    <source>
        <strain evidence="4">Expedition CK06-06</strain>
    </source>
</reference>
<feature type="non-terminal residue" evidence="4">
    <location>
        <position position="1"/>
    </location>
</feature>
<dbReference type="InterPro" id="IPR000917">
    <property type="entry name" value="Sulfatase_N"/>
</dbReference>
<evidence type="ECO:0000256" key="1">
    <source>
        <dbReference type="ARBA" id="ARBA00022723"/>
    </source>
</evidence>
<dbReference type="InterPro" id="IPR017850">
    <property type="entry name" value="Alkaline_phosphatase_core_sf"/>
</dbReference>
<keyword evidence="2" id="KW-0378">Hydrolase</keyword>
<comment type="caution">
    <text evidence="4">The sequence shown here is derived from an EMBL/GenBank/DDBJ whole genome shotgun (WGS) entry which is preliminary data.</text>
</comment>
<evidence type="ECO:0000256" key="2">
    <source>
        <dbReference type="ARBA" id="ARBA00022801"/>
    </source>
</evidence>
<feature type="domain" description="Sulfatase N-terminal" evidence="3">
    <location>
        <begin position="5"/>
        <end position="106"/>
    </location>
</feature>
<sequence length="151" mass="17138">DKFDDQDKREFLRSYYACTTFMDAQVGRLLDALEETGQLDNTLIVFFGDHGYHLGENKWWNKVTLYEQGTRAPFIIAGNAVGKKGIKSDAMFEFIDIYPTMAELMNLKNTPDYLEGESFASVVDNPELPFKNEVYAVTKRDDKGSSGTLLI</sequence>
<proteinExistence type="predicted"/>
<dbReference type="EMBL" id="BART01030880">
    <property type="protein sequence ID" value="GAH08287.1"/>
    <property type="molecule type" value="Genomic_DNA"/>
</dbReference>
<dbReference type="Pfam" id="PF00884">
    <property type="entry name" value="Sulfatase"/>
    <property type="match status" value="1"/>
</dbReference>
<dbReference type="GO" id="GO:0005737">
    <property type="term" value="C:cytoplasm"/>
    <property type="evidence" value="ECO:0007669"/>
    <property type="project" value="TreeGrafter"/>
</dbReference>
<dbReference type="Gene3D" id="3.40.720.10">
    <property type="entry name" value="Alkaline Phosphatase, subunit A"/>
    <property type="match status" value="1"/>
</dbReference>
<name>X1CKN5_9ZZZZ</name>
<dbReference type="PANTHER" id="PTHR45953">
    <property type="entry name" value="IDURONATE 2-SULFATASE"/>
    <property type="match status" value="1"/>
</dbReference>
<dbReference type="SUPFAM" id="SSF53649">
    <property type="entry name" value="Alkaline phosphatase-like"/>
    <property type="match status" value="1"/>
</dbReference>
<evidence type="ECO:0000313" key="4">
    <source>
        <dbReference type="EMBL" id="GAH08287.1"/>
    </source>
</evidence>
<dbReference type="PANTHER" id="PTHR45953:SF1">
    <property type="entry name" value="IDURONATE 2-SULFATASE"/>
    <property type="match status" value="1"/>
</dbReference>
<accession>X1CKN5</accession>
<protein>
    <recommendedName>
        <fullName evidence="3">Sulfatase N-terminal domain-containing protein</fullName>
    </recommendedName>
</protein>
<dbReference type="GO" id="GO:0008484">
    <property type="term" value="F:sulfuric ester hydrolase activity"/>
    <property type="evidence" value="ECO:0007669"/>
    <property type="project" value="TreeGrafter"/>
</dbReference>
<evidence type="ECO:0000259" key="3">
    <source>
        <dbReference type="Pfam" id="PF00884"/>
    </source>
</evidence>
<dbReference type="AlphaFoldDB" id="X1CKN5"/>
<keyword evidence="1" id="KW-0479">Metal-binding</keyword>
<organism evidence="4">
    <name type="scientific">marine sediment metagenome</name>
    <dbReference type="NCBI Taxonomy" id="412755"/>
    <lineage>
        <taxon>unclassified sequences</taxon>
        <taxon>metagenomes</taxon>
        <taxon>ecological metagenomes</taxon>
    </lineage>
</organism>
<dbReference type="GO" id="GO:0046872">
    <property type="term" value="F:metal ion binding"/>
    <property type="evidence" value="ECO:0007669"/>
    <property type="project" value="UniProtKB-KW"/>
</dbReference>